<dbReference type="EMBL" id="BAABFL010000433">
    <property type="protein sequence ID" value="GAA4651008.1"/>
    <property type="molecule type" value="Genomic_DNA"/>
</dbReference>
<protein>
    <submittedName>
        <fullName evidence="1">DUF1302 domain-containing protein</fullName>
    </submittedName>
</protein>
<organism evidence="1 2">
    <name type="scientific">Kistimonas scapharcae</name>
    <dbReference type="NCBI Taxonomy" id="1036133"/>
    <lineage>
        <taxon>Bacteria</taxon>
        <taxon>Pseudomonadati</taxon>
        <taxon>Pseudomonadota</taxon>
        <taxon>Gammaproteobacteria</taxon>
        <taxon>Oceanospirillales</taxon>
        <taxon>Endozoicomonadaceae</taxon>
        <taxon>Kistimonas</taxon>
    </lineage>
</organism>
<proteinExistence type="predicted"/>
<keyword evidence="2" id="KW-1185">Reference proteome</keyword>
<sequence length="597" mass="64383">MPGLTLAAVLTTPQGMALTFEAADGEITGSLNTTLSAGVSVSMQDPDSKLYTYGESKNLDIKPGTGTGPNADNGRLNFRKGDVISNQYKGLTELTLEYQNYGFKGSVKYWYDHWLETKSGHYTDFDDSGFDDLARFSGIEVLDAYGWTYFDLGDMPVDIRLGKQVLSWGESTFLQGGVNVINPLDAAAFNRPGVEIKEGLLPVEMLYGSIGLTPAVTLEGFYQFNWRPTVLDGCNTFFASTDAIQPGCGPIYTQATLSNEEEENIGGTGGNTIIDRTADDLPSDSGQWGASLKYYAEALNGTEFGLYFINYHSRNPYLDATNADPSQYRPIGIGPSGDTDFYAPTHPAGAGFIQGATYNAVFPENIRLYGVSFNTSLDSGWSLSGELTYRPNMPLQININDLLADAAAGGDGAADYGQASQGYVRKPVTQVQMTAINTFPQVLGASELALVGEVGFMHVGALGDDNRYGRSAIFGPGDDGTGTCNTSDNITDAFCTNEGYTTSDSWGYRLNATLVYSGVMPGVTLKPSLSFRHDVNGYAYQPGGAFEEGQMATTLSLGAIYRDDYKATLSYTSFFGNNKYSTLDDRDYMSFSVSASF</sequence>
<accession>A0ABP8V6C1</accession>
<gene>
    <name evidence="1" type="ORF">GCM10023116_32910</name>
</gene>
<comment type="caution">
    <text evidence="1">The sequence shown here is derived from an EMBL/GenBank/DDBJ whole genome shotgun (WGS) entry which is preliminary data.</text>
</comment>
<dbReference type="Pfam" id="PF06980">
    <property type="entry name" value="DUF1302"/>
    <property type="match status" value="1"/>
</dbReference>
<name>A0ABP8V6C1_9GAMM</name>
<evidence type="ECO:0000313" key="2">
    <source>
        <dbReference type="Proteomes" id="UP001500604"/>
    </source>
</evidence>
<dbReference type="Proteomes" id="UP001500604">
    <property type="component" value="Unassembled WGS sequence"/>
</dbReference>
<evidence type="ECO:0000313" key="1">
    <source>
        <dbReference type="EMBL" id="GAA4651008.1"/>
    </source>
</evidence>
<reference evidence="2" key="1">
    <citation type="journal article" date="2019" name="Int. J. Syst. Evol. Microbiol.">
        <title>The Global Catalogue of Microorganisms (GCM) 10K type strain sequencing project: providing services to taxonomists for standard genome sequencing and annotation.</title>
        <authorList>
            <consortium name="The Broad Institute Genomics Platform"/>
            <consortium name="The Broad Institute Genome Sequencing Center for Infectious Disease"/>
            <person name="Wu L."/>
            <person name="Ma J."/>
        </authorList>
    </citation>
    <scope>NUCLEOTIDE SEQUENCE [LARGE SCALE GENOMIC DNA]</scope>
    <source>
        <strain evidence="2">JCM 17805</strain>
    </source>
</reference>
<dbReference type="InterPro" id="IPR010727">
    <property type="entry name" value="DUF1302"/>
</dbReference>